<dbReference type="WBParaSite" id="PS1159_v2.g19187.t1">
    <property type="protein sequence ID" value="PS1159_v2.g19187.t1"/>
    <property type="gene ID" value="PS1159_v2.g19187"/>
</dbReference>
<dbReference type="Proteomes" id="UP000887580">
    <property type="component" value="Unplaced"/>
</dbReference>
<accession>A0AC35FMY3</accession>
<reference evidence="2" key="1">
    <citation type="submission" date="2022-11" db="UniProtKB">
        <authorList>
            <consortium name="WormBaseParasite"/>
        </authorList>
    </citation>
    <scope>IDENTIFICATION</scope>
</reference>
<organism evidence="1 2">
    <name type="scientific">Panagrolaimus sp. PS1159</name>
    <dbReference type="NCBI Taxonomy" id="55785"/>
    <lineage>
        <taxon>Eukaryota</taxon>
        <taxon>Metazoa</taxon>
        <taxon>Ecdysozoa</taxon>
        <taxon>Nematoda</taxon>
        <taxon>Chromadorea</taxon>
        <taxon>Rhabditida</taxon>
        <taxon>Tylenchina</taxon>
        <taxon>Panagrolaimomorpha</taxon>
        <taxon>Panagrolaimoidea</taxon>
        <taxon>Panagrolaimidae</taxon>
        <taxon>Panagrolaimus</taxon>
    </lineage>
</organism>
<name>A0AC35FMY3_9BILA</name>
<evidence type="ECO:0000313" key="2">
    <source>
        <dbReference type="WBParaSite" id="PS1159_v2.g19187.t1"/>
    </source>
</evidence>
<sequence length="508" mass="56950">VNLILTSAVIFASLYFILISLFHRNILHPFSEENFGIHNIAQQGSNITERMEPPKYGDINSIFSIFTLWIFALIFGKLVSLLYLPPLLGQMIAGILFSNISFFHQFLLIDKEWETFLRQTAFIWILIRASFGLKHHILKKNLFTCASLGFLTTLIEVITIAVVSGLLFGLPAYVGLAFGFVLASTSPAVTVPVMIKLQNEDRGTTKGVPTVILASATLDNLFCITCFYILMATFKAKIDDSLLLIIIKIIVESILATIVGGIFGLFLWLIPSKNIGFYHFSRFITAILLSLGFYYITYSHDLLIAGPLIVCIICVLASFHWKRDNHHGTGKEEHALHISWVLFFQPLLFAFIGVFFDFSVFTWRLLFDALTILGIGILIRILAVFLFVLCSHFNYKEKLFSSICFIPKATVQAALAPPLTFFVLSNMETKQYANLVLQTCILSILITAPIGELLILFLGRTVLKRTHVISDISSTVPPPSQLPLSNNVEAIPIETLQQHTYTKVDDVI</sequence>
<proteinExistence type="predicted"/>
<protein>
    <submittedName>
        <fullName evidence="2">Cation/H+ exchanger domain-containing protein</fullName>
    </submittedName>
</protein>
<evidence type="ECO:0000313" key="1">
    <source>
        <dbReference type="Proteomes" id="UP000887580"/>
    </source>
</evidence>